<sequence>MTTTATQAAVSLLRTTREELDSAKDVCRRAVEQAVLDVWSAATQDQVDKQAALEVELSDARKHNRIAISAMERWVLSDKNKSGQPESRNVFKPFGNPEANF</sequence>
<dbReference type="EMBL" id="CAJNNV010024648">
    <property type="protein sequence ID" value="CAE8610378.1"/>
    <property type="molecule type" value="Genomic_DNA"/>
</dbReference>
<evidence type="ECO:0000313" key="2">
    <source>
        <dbReference type="EMBL" id="CAE8610378.1"/>
    </source>
</evidence>
<keyword evidence="3" id="KW-1185">Reference proteome</keyword>
<proteinExistence type="predicted"/>
<evidence type="ECO:0000256" key="1">
    <source>
        <dbReference type="SAM" id="MobiDB-lite"/>
    </source>
</evidence>
<gene>
    <name evidence="2" type="ORF">PGLA1383_LOCUS28205</name>
</gene>
<name>A0A813FJ29_POLGL</name>
<dbReference type="Proteomes" id="UP000654075">
    <property type="component" value="Unassembled WGS sequence"/>
</dbReference>
<comment type="caution">
    <text evidence="2">The sequence shown here is derived from an EMBL/GenBank/DDBJ whole genome shotgun (WGS) entry which is preliminary data.</text>
</comment>
<protein>
    <submittedName>
        <fullName evidence="2">Uncharacterized protein</fullName>
    </submittedName>
</protein>
<reference evidence="2" key="1">
    <citation type="submission" date="2021-02" db="EMBL/GenBank/DDBJ databases">
        <authorList>
            <person name="Dougan E. K."/>
            <person name="Rhodes N."/>
            <person name="Thang M."/>
            <person name="Chan C."/>
        </authorList>
    </citation>
    <scope>NUCLEOTIDE SEQUENCE</scope>
</reference>
<accession>A0A813FJ29</accession>
<dbReference type="AlphaFoldDB" id="A0A813FJ29"/>
<evidence type="ECO:0000313" key="3">
    <source>
        <dbReference type="Proteomes" id="UP000654075"/>
    </source>
</evidence>
<feature type="region of interest" description="Disordered" evidence="1">
    <location>
        <begin position="78"/>
        <end position="101"/>
    </location>
</feature>
<organism evidence="2 3">
    <name type="scientific">Polarella glacialis</name>
    <name type="common">Dinoflagellate</name>
    <dbReference type="NCBI Taxonomy" id="89957"/>
    <lineage>
        <taxon>Eukaryota</taxon>
        <taxon>Sar</taxon>
        <taxon>Alveolata</taxon>
        <taxon>Dinophyceae</taxon>
        <taxon>Suessiales</taxon>
        <taxon>Suessiaceae</taxon>
        <taxon>Polarella</taxon>
    </lineage>
</organism>